<dbReference type="InterPro" id="IPR023459">
    <property type="entry name" value="Tscrpt_elong_fac_GreA/B_fam"/>
</dbReference>
<dbReference type="InterPro" id="IPR036805">
    <property type="entry name" value="Tscrpt_elong_fac_GreA/B_N_sf"/>
</dbReference>
<keyword evidence="3" id="KW-0805">Transcription regulation</keyword>
<accession>A0A8J2FQU8</accession>
<dbReference type="Proteomes" id="UP000663859">
    <property type="component" value="Unassembled WGS sequence"/>
</dbReference>
<dbReference type="Gene3D" id="3.10.50.30">
    <property type="entry name" value="Transcription elongation factor, GreA/GreB, C-terminal domain"/>
    <property type="match status" value="1"/>
</dbReference>
<feature type="domain" description="Transcription elongation factor GreA/GreB N-terminal" evidence="8">
    <location>
        <begin position="445"/>
        <end position="514"/>
    </location>
</feature>
<comment type="caution">
    <text evidence="9">The sequence shown here is derived from an EMBL/GenBank/DDBJ whole genome shotgun (WGS) entry which is preliminary data.</text>
</comment>
<keyword evidence="5" id="KW-0804">Transcription</keyword>
<keyword evidence="4" id="KW-0238">DNA-binding</keyword>
<dbReference type="GO" id="GO:0070063">
    <property type="term" value="F:RNA polymerase binding"/>
    <property type="evidence" value="ECO:0007669"/>
    <property type="project" value="InterPro"/>
</dbReference>
<organism evidence="9 10">
    <name type="scientific">Candidatus Methylacidithermus pantelleriae</name>
    <dbReference type="NCBI Taxonomy" id="2744239"/>
    <lineage>
        <taxon>Bacteria</taxon>
        <taxon>Pseudomonadati</taxon>
        <taxon>Verrucomicrobiota</taxon>
        <taxon>Methylacidiphilae</taxon>
        <taxon>Methylacidiphilales</taxon>
        <taxon>Methylacidiphilaceae</taxon>
        <taxon>Candidatus Methylacidithermus</taxon>
    </lineage>
</organism>
<evidence type="ECO:0000256" key="4">
    <source>
        <dbReference type="ARBA" id="ARBA00023125"/>
    </source>
</evidence>
<dbReference type="InterPro" id="IPR022691">
    <property type="entry name" value="Tscrpt_elong_fac_GreA/B_N"/>
</dbReference>
<dbReference type="EMBL" id="CAJNOB010000023">
    <property type="protein sequence ID" value="CAF0699169.1"/>
    <property type="molecule type" value="Genomic_DNA"/>
</dbReference>
<dbReference type="Pfam" id="PF03449">
    <property type="entry name" value="GreA_GreB_N"/>
    <property type="match status" value="1"/>
</dbReference>
<dbReference type="SUPFAM" id="SSF46557">
    <property type="entry name" value="GreA transcript cleavage protein, N-terminal domain"/>
    <property type="match status" value="1"/>
</dbReference>
<dbReference type="GO" id="GO:0003677">
    <property type="term" value="F:DNA binding"/>
    <property type="evidence" value="ECO:0007669"/>
    <property type="project" value="UniProtKB-KW"/>
</dbReference>
<keyword evidence="10" id="KW-1185">Reference proteome</keyword>
<dbReference type="FunFam" id="1.10.287.180:FF:000001">
    <property type="entry name" value="Transcription elongation factor GreA"/>
    <property type="match status" value="1"/>
</dbReference>
<evidence type="ECO:0000313" key="9">
    <source>
        <dbReference type="EMBL" id="CAF0699169.1"/>
    </source>
</evidence>
<dbReference type="Gene3D" id="1.10.287.180">
    <property type="entry name" value="Transcription elongation factor, GreA/GreB, N-terminal domain"/>
    <property type="match status" value="1"/>
</dbReference>
<dbReference type="GO" id="GO:0006354">
    <property type="term" value="P:DNA-templated transcription elongation"/>
    <property type="evidence" value="ECO:0007669"/>
    <property type="project" value="TreeGrafter"/>
</dbReference>
<name>A0A8J2FQU8_9BACT</name>
<sequence length="602" mass="68220">MESVFDREQKDWLVPGAYCWHKSWGFGKIRSRDDLLGELTVDFEGKPGHRMEVQYARSSLTQLPQSHILVRRAENPEELRAMIYKDPLALLRLYVESFGERASAEHLQGFLCPSILPKEAWKKWWESTKNLARKEGSFTVPTRKGEPIRCSGQEPASWEKLVEEFRALPGIAAKVRWLRDRIQGWSPGAGRELAEALARECEALSELVSSRRGADFVELYLLLEELASRAGGQEFEDSRLGKEALTLSTEDLLLLLERLSPARRLRVLKALLQQEQTGKERVWGLVSRASVSLLKSIERACEASGSQEELQRTVEALLRERSVSPELLLWICQSRKDWASRQGVRIFWLILFALEKDQLEETRKARKLYDVLQNDRTLVPFLVEQASLEEVQELARTLAASAAFTEVDKRFVIGTLVKAFPEVGECFRHLPAASAGSQEEASPLWVTRKSLERRRAELEEIIEKKLPQVSRDIAIARSYGDLRENHEYKAAKEMQAFLLKRKDELQQELSCARVIDLASVSTDVVGIGTQVRLVGTEDGKVQTVTILGAWDSDPSRGIIAYLTDQAQRLLGKKVGDTVVLSSDDGTPWKARITTIEVAREEE</sequence>
<dbReference type="SUPFAM" id="SSF54534">
    <property type="entry name" value="FKBP-like"/>
    <property type="match status" value="1"/>
</dbReference>
<keyword evidence="9" id="KW-0251">Elongation factor</keyword>
<dbReference type="Pfam" id="PF01272">
    <property type="entry name" value="GreA_GreB"/>
    <property type="match status" value="1"/>
</dbReference>
<evidence type="ECO:0000259" key="7">
    <source>
        <dbReference type="Pfam" id="PF01272"/>
    </source>
</evidence>
<evidence type="ECO:0000256" key="2">
    <source>
        <dbReference type="ARBA" id="ARBA00013729"/>
    </source>
</evidence>
<proteinExistence type="inferred from homology"/>
<evidence type="ECO:0000313" key="10">
    <source>
        <dbReference type="Proteomes" id="UP000663859"/>
    </source>
</evidence>
<gene>
    <name evidence="9" type="ORF">MPNT_30147</name>
</gene>
<evidence type="ECO:0000256" key="3">
    <source>
        <dbReference type="ARBA" id="ARBA00023015"/>
    </source>
</evidence>
<dbReference type="InterPro" id="IPR001437">
    <property type="entry name" value="Tscrpt_elong_fac_GreA/B_C"/>
</dbReference>
<dbReference type="RefSeq" id="WP_174582119.1">
    <property type="nucleotide sequence ID" value="NZ_CAJNOB010000023.1"/>
</dbReference>
<evidence type="ECO:0000256" key="6">
    <source>
        <dbReference type="ARBA" id="ARBA00030776"/>
    </source>
</evidence>
<dbReference type="AlphaFoldDB" id="A0A8J2FQU8"/>
<evidence type="ECO:0000256" key="5">
    <source>
        <dbReference type="ARBA" id="ARBA00023163"/>
    </source>
</evidence>
<reference evidence="9" key="1">
    <citation type="submission" date="2021-02" db="EMBL/GenBank/DDBJ databases">
        <authorList>
            <person name="Cremers G."/>
            <person name="Picone N."/>
        </authorList>
    </citation>
    <scope>NUCLEOTIDE SEQUENCE</scope>
    <source>
        <strain evidence="9">PQ17</strain>
    </source>
</reference>
<dbReference type="GO" id="GO:0003746">
    <property type="term" value="F:translation elongation factor activity"/>
    <property type="evidence" value="ECO:0007669"/>
    <property type="project" value="UniProtKB-KW"/>
</dbReference>
<protein>
    <recommendedName>
        <fullName evidence="2">Transcription elongation factor GreA</fullName>
    </recommendedName>
    <alternativeName>
        <fullName evidence="6">Transcript cleavage factor GreA</fullName>
    </alternativeName>
</protein>
<comment type="similarity">
    <text evidence="1">Belongs to the GreA/GreB family.</text>
</comment>
<dbReference type="GO" id="GO:0032784">
    <property type="term" value="P:regulation of DNA-templated transcription elongation"/>
    <property type="evidence" value="ECO:0007669"/>
    <property type="project" value="InterPro"/>
</dbReference>
<evidence type="ECO:0000256" key="1">
    <source>
        <dbReference type="ARBA" id="ARBA00008213"/>
    </source>
</evidence>
<dbReference type="InterPro" id="IPR036953">
    <property type="entry name" value="GreA/GreB_C_sf"/>
</dbReference>
<feature type="domain" description="Transcription elongation factor GreA/GreB C-terminal" evidence="7">
    <location>
        <begin position="521"/>
        <end position="596"/>
    </location>
</feature>
<dbReference type="PANTHER" id="PTHR30437">
    <property type="entry name" value="TRANSCRIPTION ELONGATION FACTOR GREA"/>
    <property type="match status" value="1"/>
</dbReference>
<keyword evidence="9" id="KW-0648">Protein biosynthesis</keyword>
<dbReference type="PANTHER" id="PTHR30437:SF4">
    <property type="entry name" value="TRANSCRIPTION ELONGATION FACTOR GREA"/>
    <property type="match status" value="1"/>
</dbReference>
<evidence type="ECO:0000259" key="8">
    <source>
        <dbReference type="Pfam" id="PF03449"/>
    </source>
</evidence>